<protein>
    <submittedName>
        <fullName evidence="3">Serine/threonine-protein kinase RsbW</fullName>
    </submittedName>
</protein>
<keyword evidence="3" id="KW-0418">Kinase</keyword>
<proteinExistence type="predicted"/>
<accession>A0A1M5GJ94</accession>
<reference evidence="3 4" key="1">
    <citation type="submission" date="2016-11" db="EMBL/GenBank/DDBJ databases">
        <authorList>
            <person name="Jaros S."/>
            <person name="Januszkiewicz K."/>
            <person name="Wedrychowicz H."/>
        </authorList>
    </citation>
    <scope>NUCLEOTIDE SEQUENCE [LARGE SCALE GENOMIC DNA]</scope>
    <source>
        <strain evidence="3 4">DSM 21986</strain>
    </source>
</reference>
<evidence type="ECO:0000259" key="2">
    <source>
        <dbReference type="Pfam" id="PF13581"/>
    </source>
</evidence>
<name>A0A1M5GJ94_9BACT</name>
<keyword evidence="1" id="KW-0723">Serine/threonine-protein kinase</keyword>
<sequence length="131" mass="14997">MTVEASTEHLSEVRDFVAEHAAAFGFNQQEVADIRLAVDEAYTNIIKHAYQNNADETVEIELGYNNTKFWVTLLDTGNTFDVTKYSKPNICQRIKEKKRGGVGVYLIRKLMDDVEYQTEDATNTIRMTKIK</sequence>
<dbReference type="AlphaFoldDB" id="A0A1M5GJ94"/>
<dbReference type="Pfam" id="PF13581">
    <property type="entry name" value="HATPase_c_2"/>
    <property type="match status" value="1"/>
</dbReference>
<dbReference type="PANTHER" id="PTHR35526">
    <property type="entry name" value="ANTI-SIGMA-F FACTOR RSBW-RELATED"/>
    <property type="match status" value="1"/>
</dbReference>
<evidence type="ECO:0000313" key="4">
    <source>
        <dbReference type="Proteomes" id="UP000184041"/>
    </source>
</evidence>
<keyword evidence="4" id="KW-1185">Reference proteome</keyword>
<dbReference type="EMBL" id="FQUS01000017">
    <property type="protein sequence ID" value="SHG03820.1"/>
    <property type="molecule type" value="Genomic_DNA"/>
</dbReference>
<organism evidence="3 4">
    <name type="scientific">Fodinibius roseus</name>
    <dbReference type="NCBI Taxonomy" id="1194090"/>
    <lineage>
        <taxon>Bacteria</taxon>
        <taxon>Pseudomonadati</taxon>
        <taxon>Balneolota</taxon>
        <taxon>Balneolia</taxon>
        <taxon>Balneolales</taxon>
        <taxon>Balneolaceae</taxon>
        <taxon>Fodinibius</taxon>
    </lineage>
</organism>
<dbReference type="SUPFAM" id="SSF55874">
    <property type="entry name" value="ATPase domain of HSP90 chaperone/DNA topoisomerase II/histidine kinase"/>
    <property type="match status" value="1"/>
</dbReference>
<dbReference type="Gene3D" id="3.30.565.10">
    <property type="entry name" value="Histidine kinase-like ATPase, C-terminal domain"/>
    <property type="match status" value="1"/>
</dbReference>
<dbReference type="Proteomes" id="UP000184041">
    <property type="component" value="Unassembled WGS sequence"/>
</dbReference>
<dbReference type="PANTHER" id="PTHR35526:SF3">
    <property type="entry name" value="ANTI-SIGMA-F FACTOR RSBW"/>
    <property type="match status" value="1"/>
</dbReference>
<gene>
    <name evidence="3" type="ORF">SAMN05443144_11774</name>
</gene>
<evidence type="ECO:0000313" key="3">
    <source>
        <dbReference type="EMBL" id="SHG03820.1"/>
    </source>
</evidence>
<dbReference type="STRING" id="1194090.SAMN05443144_11774"/>
<dbReference type="GO" id="GO:0004674">
    <property type="term" value="F:protein serine/threonine kinase activity"/>
    <property type="evidence" value="ECO:0007669"/>
    <property type="project" value="UniProtKB-KW"/>
</dbReference>
<feature type="domain" description="Histidine kinase/HSP90-like ATPase" evidence="2">
    <location>
        <begin position="4"/>
        <end position="129"/>
    </location>
</feature>
<dbReference type="CDD" id="cd16936">
    <property type="entry name" value="HATPase_RsbW-like"/>
    <property type="match status" value="1"/>
</dbReference>
<dbReference type="InterPro" id="IPR036890">
    <property type="entry name" value="HATPase_C_sf"/>
</dbReference>
<dbReference type="InterPro" id="IPR050267">
    <property type="entry name" value="Anti-sigma-factor_SerPK"/>
</dbReference>
<dbReference type="InterPro" id="IPR003594">
    <property type="entry name" value="HATPase_dom"/>
</dbReference>
<dbReference type="OrthoDB" id="9792240at2"/>
<keyword evidence="3" id="KW-0808">Transferase</keyword>
<evidence type="ECO:0000256" key="1">
    <source>
        <dbReference type="ARBA" id="ARBA00022527"/>
    </source>
</evidence>